<proteinExistence type="predicted"/>
<gene>
    <name evidence="2" type="ORF">EW026_g6620</name>
</gene>
<reference evidence="2 3" key="1">
    <citation type="submission" date="2019-02" db="EMBL/GenBank/DDBJ databases">
        <title>Genome sequencing of the rare red list fungi Phlebia centrifuga.</title>
        <authorList>
            <person name="Buettner E."/>
            <person name="Kellner H."/>
        </authorList>
    </citation>
    <scope>NUCLEOTIDE SEQUENCE [LARGE SCALE GENOMIC DNA]</scope>
    <source>
        <strain evidence="2 3">DSM 108282</strain>
    </source>
</reference>
<sequence length="405" mass="45690">MASPSPTVLATFDIAYAGFSVFQEELSSFESRSESVMSILNELSKIHPFISVAVVALKTAIRFGVACKRNDKRITGINVRMLDAIDALSLLKDFTQEQAEQEMNGAQSLRLRLRPKVNELAEIIKRYSAICDTYHKQPIYIQLFKSLELEDRLKHFAVFFDQCKQDIQSSIYMNASLMLKQVSQGVVRISRDLRSVNSTTSMALLLDQLRSPEERELRRFIDSKGGPAQFLSDDNLMQTLIQRSRGKDLDGKTQSLSPGTQTELSKTVKRQISRAFMDMVKENEEIFSLKFDAQEKILRGVSAAAKREDDRVIEAITSGPHERILDPIDSTKAHQIARGTSGDAKIEDEWALQYISILRIQPLLEAFDDDASKFVSVAEVNAFTTARPQGWSLPHWIAYWTAGQS</sequence>
<evidence type="ECO:0000313" key="2">
    <source>
        <dbReference type="EMBL" id="THG94941.1"/>
    </source>
</evidence>
<feature type="region of interest" description="Disordered" evidence="1">
    <location>
        <begin position="244"/>
        <end position="265"/>
    </location>
</feature>
<accession>A0A4S4KAF4</accession>
<feature type="compositionally biased region" description="Polar residues" evidence="1">
    <location>
        <begin position="252"/>
        <end position="265"/>
    </location>
</feature>
<keyword evidence="3" id="KW-1185">Reference proteome</keyword>
<dbReference type="PROSITE" id="PS00018">
    <property type="entry name" value="EF_HAND_1"/>
    <property type="match status" value="1"/>
</dbReference>
<dbReference type="Proteomes" id="UP000309038">
    <property type="component" value="Unassembled WGS sequence"/>
</dbReference>
<evidence type="ECO:0000313" key="3">
    <source>
        <dbReference type="Proteomes" id="UP000309038"/>
    </source>
</evidence>
<dbReference type="EMBL" id="SGPJ01000375">
    <property type="protein sequence ID" value="THG94941.1"/>
    <property type="molecule type" value="Genomic_DNA"/>
</dbReference>
<evidence type="ECO:0000256" key="1">
    <source>
        <dbReference type="SAM" id="MobiDB-lite"/>
    </source>
</evidence>
<dbReference type="AlphaFoldDB" id="A0A4S4KAF4"/>
<comment type="caution">
    <text evidence="2">The sequence shown here is derived from an EMBL/GenBank/DDBJ whole genome shotgun (WGS) entry which is preliminary data.</text>
</comment>
<dbReference type="InterPro" id="IPR018247">
    <property type="entry name" value="EF_Hand_1_Ca_BS"/>
</dbReference>
<organism evidence="2 3">
    <name type="scientific">Hermanssonia centrifuga</name>
    <dbReference type="NCBI Taxonomy" id="98765"/>
    <lineage>
        <taxon>Eukaryota</taxon>
        <taxon>Fungi</taxon>
        <taxon>Dikarya</taxon>
        <taxon>Basidiomycota</taxon>
        <taxon>Agaricomycotina</taxon>
        <taxon>Agaricomycetes</taxon>
        <taxon>Polyporales</taxon>
        <taxon>Meruliaceae</taxon>
        <taxon>Hermanssonia</taxon>
    </lineage>
</organism>
<name>A0A4S4KAF4_9APHY</name>
<protein>
    <submittedName>
        <fullName evidence="2">Uncharacterized protein</fullName>
    </submittedName>
</protein>